<dbReference type="GO" id="GO:0005975">
    <property type="term" value="P:carbohydrate metabolic process"/>
    <property type="evidence" value="ECO:0007669"/>
    <property type="project" value="InterPro"/>
</dbReference>
<accession>A0A5N5T6U0</accession>
<dbReference type="GO" id="GO:0008061">
    <property type="term" value="F:chitin binding"/>
    <property type="evidence" value="ECO:0007669"/>
    <property type="project" value="InterPro"/>
</dbReference>
<name>A0A5N5T6U0_9CRUS</name>
<dbReference type="SUPFAM" id="SSF54556">
    <property type="entry name" value="Chitinase insertion domain"/>
    <property type="match status" value="1"/>
</dbReference>
<dbReference type="Proteomes" id="UP000326759">
    <property type="component" value="Unassembled WGS sequence"/>
</dbReference>
<proteinExistence type="predicted"/>
<dbReference type="SMART" id="SM00636">
    <property type="entry name" value="Glyco_18"/>
    <property type="match status" value="1"/>
</dbReference>
<gene>
    <name evidence="2" type="primary">CHI3L2</name>
    <name evidence="2" type="ORF">Anas_10328</name>
</gene>
<dbReference type="OrthoDB" id="76388at2759"/>
<organism evidence="2 3">
    <name type="scientific">Armadillidium nasatum</name>
    <dbReference type="NCBI Taxonomy" id="96803"/>
    <lineage>
        <taxon>Eukaryota</taxon>
        <taxon>Metazoa</taxon>
        <taxon>Ecdysozoa</taxon>
        <taxon>Arthropoda</taxon>
        <taxon>Crustacea</taxon>
        <taxon>Multicrustacea</taxon>
        <taxon>Malacostraca</taxon>
        <taxon>Eumalacostraca</taxon>
        <taxon>Peracarida</taxon>
        <taxon>Isopoda</taxon>
        <taxon>Oniscidea</taxon>
        <taxon>Crinocheta</taxon>
        <taxon>Armadillidiidae</taxon>
        <taxon>Armadillidium</taxon>
    </lineage>
</organism>
<keyword evidence="3" id="KW-1185">Reference proteome</keyword>
<dbReference type="Pfam" id="PF00704">
    <property type="entry name" value="Glyco_hydro_18"/>
    <property type="match status" value="2"/>
</dbReference>
<evidence type="ECO:0000259" key="1">
    <source>
        <dbReference type="PROSITE" id="PS51910"/>
    </source>
</evidence>
<evidence type="ECO:0000313" key="2">
    <source>
        <dbReference type="EMBL" id="KAB7501758.1"/>
    </source>
</evidence>
<dbReference type="InterPro" id="IPR001223">
    <property type="entry name" value="Glyco_hydro18_cat"/>
</dbReference>
<dbReference type="Gene3D" id="3.20.20.80">
    <property type="entry name" value="Glycosidases"/>
    <property type="match status" value="2"/>
</dbReference>
<comment type="caution">
    <text evidence="2">The sequence shown here is derived from an EMBL/GenBank/DDBJ whole genome shotgun (WGS) entry which is preliminary data.</text>
</comment>
<dbReference type="GO" id="GO:0004568">
    <property type="term" value="F:chitinase activity"/>
    <property type="evidence" value="ECO:0007669"/>
    <property type="project" value="TreeGrafter"/>
</dbReference>
<dbReference type="InterPro" id="IPR017853">
    <property type="entry name" value="GH"/>
</dbReference>
<feature type="domain" description="GH18" evidence="1">
    <location>
        <begin position="16"/>
        <end position="344"/>
    </location>
</feature>
<evidence type="ECO:0000313" key="3">
    <source>
        <dbReference type="Proteomes" id="UP000326759"/>
    </source>
</evidence>
<sequence>SLLSGYDSSYGPPCMMKRVCYYAIPSPSSWDKTLKNLQPEEIDPFICTHIIVAFAKIENNIIQPKNSSDLEIYRKVLNLKTINPQLKVMLSLNSGFQDLVKNQDSINLCQQAETLNGIPQAVHNLKGLIFGLLSSHPPFILSIAVAAPVTIVRSSYEVNKLSENVDFFNLMGYDFRMYKSYFPFTGFNSPLHKGKFDMGYFATLNIEFAANYWVSKGAPKNKLVIGIPTYGRTWKLLSFVWHKLHAPAVGPGMLDGYVSYPEALNFLTQGASSVFDEHSLVPYSYMGRDWVSFEDKKSIYEKAIWIKNASFSGVMTWNLNCDDFTGEASGRKFDLQNVIKEVTE</sequence>
<dbReference type="GO" id="GO:0005576">
    <property type="term" value="C:extracellular region"/>
    <property type="evidence" value="ECO:0007669"/>
    <property type="project" value="TreeGrafter"/>
</dbReference>
<dbReference type="PANTHER" id="PTHR11177:SF390">
    <property type="entry name" value="CHITINASE 11"/>
    <property type="match status" value="1"/>
</dbReference>
<dbReference type="InterPro" id="IPR029070">
    <property type="entry name" value="Chitinase_insertion_sf"/>
</dbReference>
<reference evidence="2 3" key="1">
    <citation type="journal article" date="2019" name="PLoS Biol.">
        <title>Sex chromosomes control vertical transmission of feminizing Wolbachia symbionts in an isopod.</title>
        <authorList>
            <person name="Becking T."/>
            <person name="Chebbi M.A."/>
            <person name="Giraud I."/>
            <person name="Moumen B."/>
            <person name="Laverre T."/>
            <person name="Caubet Y."/>
            <person name="Peccoud J."/>
            <person name="Gilbert C."/>
            <person name="Cordaux R."/>
        </authorList>
    </citation>
    <scope>NUCLEOTIDE SEQUENCE [LARGE SCALE GENOMIC DNA]</scope>
    <source>
        <strain evidence="2">ANa2</strain>
        <tissue evidence="2">Whole body excluding digestive tract and cuticle</tissue>
    </source>
</reference>
<dbReference type="AlphaFoldDB" id="A0A5N5T6U0"/>
<dbReference type="Gene3D" id="3.10.50.10">
    <property type="match status" value="1"/>
</dbReference>
<dbReference type="InterPro" id="IPR050314">
    <property type="entry name" value="Glycosyl_Hydrlase_18"/>
</dbReference>
<dbReference type="PROSITE" id="PS51910">
    <property type="entry name" value="GH18_2"/>
    <property type="match status" value="1"/>
</dbReference>
<dbReference type="SUPFAM" id="SSF51445">
    <property type="entry name" value="(Trans)glycosidases"/>
    <property type="match status" value="1"/>
</dbReference>
<dbReference type="InterPro" id="IPR011583">
    <property type="entry name" value="Chitinase_II/V-like_cat"/>
</dbReference>
<dbReference type="GO" id="GO:0006032">
    <property type="term" value="P:chitin catabolic process"/>
    <property type="evidence" value="ECO:0007669"/>
    <property type="project" value="TreeGrafter"/>
</dbReference>
<dbReference type="PANTHER" id="PTHR11177">
    <property type="entry name" value="CHITINASE"/>
    <property type="match status" value="1"/>
</dbReference>
<feature type="non-terminal residue" evidence="2">
    <location>
        <position position="1"/>
    </location>
</feature>
<dbReference type="EMBL" id="SEYY01009610">
    <property type="protein sequence ID" value="KAB7501758.1"/>
    <property type="molecule type" value="Genomic_DNA"/>
</dbReference>
<protein>
    <submittedName>
        <fullName evidence="2">Chitinase-3-like protein 2</fullName>
    </submittedName>
</protein>